<accession>A0ABS9CDZ4</accession>
<reference evidence="1 2" key="1">
    <citation type="submission" date="2020-12" db="EMBL/GenBank/DDBJ databases">
        <title>Whole genome sequences of gut porcine anaerobes.</title>
        <authorList>
            <person name="Kubasova T."/>
            <person name="Jahodarova E."/>
            <person name="Rychlik I."/>
        </authorList>
    </citation>
    <scope>NUCLEOTIDE SEQUENCE [LARGE SCALE GENOMIC DNA]</scope>
    <source>
        <strain evidence="1 2">An925</strain>
    </source>
</reference>
<proteinExistence type="predicted"/>
<comment type="caution">
    <text evidence="1">The sequence shown here is derived from an EMBL/GenBank/DDBJ whole genome shotgun (WGS) entry which is preliminary data.</text>
</comment>
<keyword evidence="2" id="KW-1185">Reference proteome</keyword>
<dbReference type="Pfam" id="PF20326">
    <property type="entry name" value="DUF6621"/>
    <property type="match status" value="1"/>
</dbReference>
<dbReference type="Proteomes" id="UP001200470">
    <property type="component" value="Unassembled WGS sequence"/>
</dbReference>
<sequence length="198" mass="22275">MIQPSIDNTTWKENVILVDADYIDRVTFDLIVNFERMIGRQIPKADMAKWIDCIALDGGMREGKHETQVILIHGKNKKGMDNFMPSTFDRELDGKAFSDSLGEFQISCVTVEELVSAEELFTDAMQIIANSADVKRMMIIPDAEKNIEQVKQGLRHADPEKHITVFSMQPIAGGNFRQEILGYSLMAALGIRGDEIKP</sequence>
<evidence type="ECO:0000313" key="2">
    <source>
        <dbReference type="Proteomes" id="UP001200470"/>
    </source>
</evidence>
<evidence type="ECO:0000313" key="1">
    <source>
        <dbReference type="EMBL" id="MCF2563317.1"/>
    </source>
</evidence>
<protein>
    <submittedName>
        <fullName evidence="1">Uncharacterized protein</fullName>
    </submittedName>
</protein>
<name>A0ABS9CDZ4_9BACT</name>
<dbReference type="RefSeq" id="WP_094440669.1">
    <property type="nucleotide sequence ID" value="NZ_JADYTN010000007.1"/>
</dbReference>
<dbReference type="InterPro" id="IPR046729">
    <property type="entry name" value="DUF6621"/>
</dbReference>
<organism evidence="1 2">
    <name type="scientific">Xylanibacter brevis</name>
    <dbReference type="NCBI Taxonomy" id="83231"/>
    <lineage>
        <taxon>Bacteria</taxon>
        <taxon>Pseudomonadati</taxon>
        <taxon>Bacteroidota</taxon>
        <taxon>Bacteroidia</taxon>
        <taxon>Bacteroidales</taxon>
        <taxon>Prevotellaceae</taxon>
        <taxon>Xylanibacter</taxon>
    </lineage>
</organism>
<gene>
    <name evidence="1" type="ORF">I6E12_04225</name>
</gene>
<dbReference type="EMBL" id="JADYTN010000007">
    <property type="protein sequence ID" value="MCF2563317.1"/>
    <property type="molecule type" value="Genomic_DNA"/>
</dbReference>